<dbReference type="InterPro" id="IPR001188">
    <property type="entry name" value="Sperm_putr-bd"/>
</dbReference>
<dbReference type="Gene3D" id="3.40.190.10">
    <property type="entry name" value="Periplasmic binding protein-like II"/>
    <property type="match status" value="2"/>
</dbReference>
<evidence type="ECO:0000256" key="5">
    <source>
        <dbReference type="SAM" id="SignalP"/>
    </source>
</evidence>
<keyword evidence="7" id="KW-1185">Reference proteome</keyword>
<dbReference type="Pfam" id="PF13416">
    <property type="entry name" value="SBP_bac_8"/>
    <property type="match status" value="1"/>
</dbReference>
<evidence type="ECO:0000256" key="4">
    <source>
        <dbReference type="ARBA" id="ARBA00022764"/>
    </source>
</evidence>
<dbReference type="PROSITE" id="PS51257">
    <property type="entry name" value="PROKAR_LIPOPROTEIN"/>
    <property type="match status" value="1"/>
</dbReference>
<sequence length="358" mass="37376">MVTFSRPVRIAAAAGATLLLLAGCGGGGDKSEGGADSGEVRTFTYEDTVDPELLGPFEEAHPNLKVRTATFESLDEAAAKLTSGFSTDVIEVCLDEASPLTEADLLAEIDTSRLSNWDSLDPTFRDANGVTVDGRVIMVPVSAGPHGIIYSPSAFPDGVDSYTALFDPANKGRVALDGGWLTALADAALATGITDPISMSDEQVEQVKATILTAIRDGQFRTIAQSDSDMANLFKSGEVVLADGGRGTAEQINDNGGEVTWVAPKEGTLSWICGLGISADAANVDAAYELIDYYISTSAQAITGDLGYVITNPTALSEVSEEFRETADPSALAGTIAQAEPVNAEAWRNAWQEIEAGG</sequence>
<keyword evidence="3 5" id="KW-0732">Signal</keyword>
<evidence type="ECO:0000256" key="1">
    <source>
        <dbReference type="ARBA" id="ARBA00004418"/>
    </source>
</evidence>
<protein>
    <submittedName>
        <fullName evidence="6">ABC transporter substrate-binding protein</fullName>
    </submittedName>
</protein>
<dbReference type="Proteomes" id="UP000325690">
    <property type="component" value="Unassembled WGS sequence"/>
</dbReference>
<feature type="signal peptide" evidence="5">
    <location>
        <begin position="1"/>
        <end position="22"/>
    </location>
</feature>
<name>A0A5N5V6U1_MYCPH</name>
<evidence type="ECO:0000256" key="3">
    <source>
        <dbReference type="ARBA" id="ARBA00022729"/>
    </source>
</evidence>
<reference evidence="6 7" key="1">
    <citation type="submission" date="2012-10" db="EMBL/GenBank/DDBJ databases">
        <title>The draft sequence of the Mycobacterium pheli genome.</title>
        <authorList>
            <person name="Pettersson B.M.F."/>
            <person name="Das S."/>
            <person name="Dasgupta S."/>
            <person name="Bhattacharya A."/>
            <person name="Kirsebom L.A."/>
        </authorList>
    </citation>
    <scope>NUCLEOTIDE SEQUENCE [LARGE SCALE GENOMIC DNA]</scope>
    <source>
        <strain evidence="6 7">CCUG 21000</strain>
    </source>
</reference>
<dbReference type="InterPro" id="IPR006059">
    <property type="entry name" value="SBP"/>
</dbReference>
<dbReference type="GeneID" id="74304096"/>
<dbReference type="PANTHER" id="PTHR30222">
    <property type="entry name" value="SPERMIDINE/PUTRESCINE-BINDING PERIPLASMIC PROTEIN"/>
    <property type="match status" value="1"/>
</dbReference>
<evidence type="ECO:0000256" key="2">
    <source>
        <dbReference type="ARBA" id="ARBA00022448"/>
    </source>
</evidence>
<dbReference type="RefSeq" id="WP_061482513.1">
    <property type="nucleotide sequence ID" value="NZ_ANBO01000041.1"/>
</dbReference>
<dbReference type="GO" id="GO:0042597">
    <property type="term" value="C:periplasmic space"/>
    <property type="evidence" value="ECO:0007669"/>
    <property type="project" value="UniProtKB-SubCell"/>
</dbReference>
<feature type="chain" id="PRO_5039180618" evidence="5">
    <location>
        <begin position="23"/>
        <end position="358"/>
    </location>
</feature>
<keyword evidence="4" id="KW-0574">Periplasm</keyword>
<keyword evidence="2" id="KW-0813">Transport</keyword>
<dbReference type="EMBL" id="ANBP01000013">
    <property type="protein sequence ID" value="KAB7756189.1"/>
    <property type="molecule type" value="Genomic_DNA"/>
</dbReference>
<evidence type="ECO:0000313" key="6">
    <source>
        <dbReference type="EMBL" id="KAB7756189.1"/>
    </source>
</evidence>
<accession>A0A5N5V6U1</accession>
<comment type="subcellular location">
    <subcellularLocation>
        <location evidence="1">Periplasm</location>
    </subcellularLocation>
</comment>
<dbReference type="GO" id="GO:0015846">
    <property type="term" value="P:polyamine transport"/>
    <property type="evidence" value="ECO:0007669"/>
    <property type="project" value="InterPro"/>
</dbReference>
<gene>
    <name evidence="6" type="ORF">MPHL21000_11850</name>
</gene>
<dbReference type="AlphaFoldDB" id="A0A5N5V6U1"/>
<comment type="caution">
    <text evidence="6">The sequence shown here is derived from an EMBL/GenBank/DDBJ whole genome shotgun (WGS) entry which is preliminary data.</text>
</comment>
<dbReference type="PANTHER" id="PTHR30222:SF17">
    <property type="entry name" value="SPERMIDINE_PUTRESCINE-BINDING PERIPLASMIC PROTEIN"/>
    <property type="match status" value="1"/>
</dbReference>
<organism evidence="6 7">
    <name type="scientific">Mycolicibacterium phlei DSM 43239 = CCUG 21000</name>
    <dbReference type="NCBI Taxonomy" id="1226750"/>
    <lineage>
        <taxon>Bacteria</taxon>
        <taxon>Bacillati</taxon>
        <taxon>Actinomycetota</taxon>
        <taxon>Actinomycetes</taxon>
        <taxon>Mycobacteriales</taxon>
        <taxon>Mycobacteriaceae</taxon>
        <taxon>Mycolicibacterium</taxon>
    </lineage>
</organism>
<evidence type="ECO:0000313" key="7">
    <source>
        <dbReference type="Proteomes" id="UP000325690"/>
    </source>
</evidence>
<proteinExistence type="predicted"/>
<dbReference type="PRINTS" id="PR00909">
    <property type="entry name" value="SPERMDNBNDNG"/>
</dbReference>
<dbReference type="SUPFAM" id="SSF53850">
    <property type="entry name" value="Periplasmic binding protein-like II"/>
    <property type="match status" value="1"/>
</dbReference>
<dbReference type="GO" id="GO:0019808">
    <property type="term" value="F:polyamine binding"/>
    <property type="evidence" value="ECO:0007669"/>
    <property type="project" value="InterPro"/>
</dbReference>